<dbReference type="InterPro" id="IPR011059">
    <property type="entry name" value="Metal-dep_hydrolase_composite"/>
</dbReference>
<dbReference type="NCBIfam" id="NF006681">
    <property type="entry name" value="PRK09229.1-2"/>
    <property type="match status" value="1"/>
</dbReference>
<protein>
    <submittedName>
        <fullName evidence="6">Formimidoylglutamate deiminase</fullName>
        <ecNumber evidence="6">3.5.3.13</ecNumber>
    </submittedName>
</protein>
<dbReference type="NCBIfam" id="TIGR02022">
    <property type="entry name" value="hutF"/>
    <property type="match status" value="1"/>
</dbReference>
<evidence type="ECO:0000256" key="2">
    <source>
        <dbReference type="ARBA" id="ARBA00022723"/>
    </source>
</evidence>
<comment type="caution">
    <text evidence="6">The sequence shown here is derived from an EMBL/GenBank/DDBJ whole genome shotgun (WGS) entry which is preliminary data.</text>
</comment>
<evidence type="ECO:0000313" key="6">
    <source>
        <dbReference type="EMBL" id="MBB5204315.1"/>
    </source>
</evidence>
<dbReference type="Pfam" id="PF01979">
    <property type="entry name" value="Amidohydro_1"/>
    <property type="match status" value="1"/>
</dbReference>
<keyword evidence="2" id="KW-0479">Metal-binding</keyword>
<evidence type="ECO:0000259" key="5">
    <source>
        <dbReference type="Pfam" id="PF01979"/>
    </source>
</evidence>
<dbReference type="Proteomes" id="UP000554837">
    <property type="component" value="Unassembled WGS sequence"/>
</dbReference>
<dbReference type="RefSeq" id="WP_138855995.1">
    <property type="nucleotide sequence ID" value="NZ_CP040709.1"/>
</dbReference>
<accession>A0A840S1Y7</accession>
<evidence type="ECO:0000256" key="4">
    <source>
        <dbReference type="ARBA" id="ARBA00022833"/>
    </source>
</evidence>
<feature type="domain" description="Amidohydrolase-related" evidence="5">
    <location>
        <begin position="51"/>
        <end position="396"/>
    </location>
</feature>
<dbReference type="Gene3D" id="2.30.40.10">
    <property type="entry name" value="Urease, subunit C, domain 1"/>
    <property type="match status" value="1"/>
</dbReference>
<dbReference type="GO" id="GO:0046872">
    <property type="term" value="F:metal ion binding"/>
    <property type="evidence" value="ECO:0007669"/>
    <property type="project" value="UniProtKB-KW"/>
</dbReference>
<dbReference type="PANTHER" id="PTHR11271">
    <property type="entry name" value="GUANINE DEAMINASE"/>
    <property type="match status" value="1"/>
</dbReference>
<evidence type="ECO:0000256" key="3">
    <source>
        <dbReference type="ARBA" id="ARBA00022801"/>
    </source>
</evidence>
<dbReference type="Gene3D" id="3.20.20.140">
    <property type="entry name" value="Metal-dependent hydrolases"/>
    <property type="match status" value="1"/>
</dbReference>
<dbReference type="InterPro" id="IPR010252">
    <property type="entry name" value="HutF"/>
</dbReference>
<keyword evidence="4" id="KW-0862">Zinc</keyword>
<name>A0A840S1Y7_9BURK</name>
<comment type="cofactor">
    <cofactor evidence="1">
        <name>Zn(2+)</name>
        <dbReference type="ChEBI" id="CHEBI:29105"/>
    </cofactor>
</comment>
<dbReference type="SUPFAM" id="SSF51556">
    <property type="entry name" value="Metallo-dependent hydrolases"/>
    <property type="match status" value="1"/>
</dbReference>
<dbReference type="GO" id="GO:0019239">
    <property type="term" value="F:deaminase activity"/>
    <property type="evidence" value="ECO:0007669"/>
    <property type="project" value="TreeGrafter"/>
</dbReference>
<evidence type="ECO:0000256" key="1">
    <source>
        <dbReference type="ARBA" id="ARBA00001947"/>
    </source>
</evidence>
<dbReference type="InterPro" id="IPR032466">
    <property type="entry name" value="Metal_Hydrolase"/>
</dbReference>
<dbReference type="GO" id="GO:0005829">
    <property type="term" value="C:cytosol"/>
    <property type="evidence" value="ECO:0007669"/>
    <property type="project" value="TreeGrafter"/>
</dbReference>
<keyword evidence="3 6" id="KW-0378">Hydrolase</keyword>
<reference evidence="6 7" key="1">
    <citation type="submission" date="2020-08" db="EMBL/GenBank/DDBJ databases">
        <title>Genomic Encyclopedia of Type Strains, Phase IV (KMG-IV): sequencing the most valuable type-strain genomes for metagenomic binning, comparative biology and taxonomic classification.</title>
        <authorList>
            <person name="Goeker M."/>
        </authorList>
    </citation>
    <scope>NUCLEOTIDE SEQUENCE [LARGE SCALE GENOMIC DNA]</scope>
    <source>
        <strain evidence="6 7">DSM 23958</strain>
    </source>
</reference>
<keyword evidence="7" id="KW-1185">Reference proteome</keyword>
<sequence length="432" mass="47932">MHYKKLWTPAAWLQGRWQESVLLEIDGAGRWQSITAGVQQPTDARVLAGPVLPPLVNAHSHAFQRAMAGLAETRDSESDDFWSWREAMYRVALSISPEELRQVATRLYKELLRGGYTQVCEFHYLQHQPDGQPYEDELTMAWSLIDAAEEAGIGITMLPVLYAHQGFGQKGLKDTQRRFKTDAAWVFEAQRRINEHRSATVNAGVALHSLRAAHPEDIQALMQRVGDQDLPIHIHVAEQTGEVRDCLAQTGMRPIEWLCKVQGLDARWQLVHATHAEAFEVELLARQGAGVVICPTTEANLGDGLAPLTGYLNAGVPLTVGSDSEVGREWREELRWLEYGQRLLLRQRNVASSPKSQPSSAARLFDAMLAGSGRAAGFDRWGLVPGARADWLVLDTQAEGLEGLPMSRWLDGLVFASAGPLWREIGVGGKKL</sequence>
<dbReference type="EMBL" id="JACHHO010000002">
    <property type="protein sequence ID" value="MBB5204315.1"/>
    <property type="molecule type" value="Genomic_DNA"/>
</dbReference>
<organism evidence="6 7">
    <name type="scientific">Inhella inkyongensis</name>
    <dbReference type="NCBI Taxonomy" id="392593"/>
    <lineage>
        <taxon>Bacteria</taxon>
        <taxon>Pseudomonadati</taxon>
        <taxon>Pseudomonadota</taxon>
        <taxon>Betaproteobacteria</taxon>
        <taxon>Burkholderiales</taxon>
        <taxon>Sphaerotilaceae</taxon>
        <taxon>Inhella</taxon>
    </lineage>
</organism>
<dbReference type="EC" id="3.5.3.13" evidence="6"/>
<proteinExistence type="predicted"/>
<dbReference type="OrthoDB" id="9796020at2"/>
<dbReference type="GO" id="GO:0050416">
    <property type="term" value="F:formimidoylglutamate deiminase activity"/>
    <property type="evidence" value="ECO:0007669"/>
    <property type="project" value="UniProtKB-EC"/>
</dbReference>
<dbReference type="PANTHER" id="PTHR11271:SF48">
    <property type="entry name" value="AMIDOHYDROLASE-RELATED DOMAIN-CONTAINING PROTEIN"/>
    <property type="match status" value="1"/>
</dbReference>
<dbReference type="InterPro" id="IPR006680">
    <property type="entry name" value="Amidohydro-rel"/>
</dbReference>
<gene>
    <name evidence="6" type="ORF">HNQ51_001629</name>
</gene>
<dbReference type="InterPro" id="IPR051607">
    <property type="entry name" value="Metallo-dep_hydrolases"/>
</dbReference>
<dbReference type="AlphaFoldDB" id="A0A840S1Y7"/>
<evidence type="ECO:0000313" key="7">
    <source>
        <dbReference type="Proteomes" id="UP000554837"/>
    </source>
</evidence>